<keyword evidence="3" id="KW-1185">Reference proteome</keyword>
<evidence type="ECO:0000313" key="2">
    <source>
        <dbReference type="EMBL" id="AFZ12143.1"/>
    </source>
</evidence>
<accession>K9VVL3</accession>
<gene>
    <name evidence="2" type="ORF">Cri9333_1243</name>
</gene>
<dbReference type="STRING" id="1173022.Cri9333_1243"/>
<dbReference type="PATRIC" id="fig|1173022.3.peg.1348"/>
<proteinExistence type="predicted"/>
<evidence type="ECO:0000313" key="3">
    <source>
        <dbReference type="Proteomes" id="UP000010472"/>
    </source>
</evidence>
<dbReference type="eggNOG" id="ENOG502Z8D1">
    <property type="taxonomic scope" value="Bacteria"/>
</dbReference>
<sequence length="314" mass="34786">MNYSVNRSTESAESSVNQPQPDDQTVNLSNQSQPSTPDVTADTETASQTSAIANPETENPVDIKRQQPIPPPSEPMQYRAIGLVKGIYMPSADQFTQGTLLAADHTLIDAVLLGRIMSLVKNHLNLSENHLWVVYPRTRKEDDKLHVQIVGVWEPEHLSTNVPTTESGEEDPSGVKSTEVDDNYFSVRGEVIYQAKEEENIIVKIRQAARKESEEPKFFKLKLQGSFPDKMVGHFWDFQVQRQGDALVIQSGQDIGSLRPPKPRSSFKGKGKGRPGTGGKRPFSPPRVAGSSAIEKPVKRSEPLAKPIKKSRPQ</sequence>
<protein>
    <submittedName>
        <fullName evidence="2">Uncharacterized protein</fullName>
    </submittedName>
</protein>
<feature type="compositionally biased region" description="Basic residues" evidence="1">
    <location>
        <begin position="261"/>
        <end position="273"/>
    </location>
</feature>
<dbReference type="AlphaFoldDB" id="K9VVL3"/>
<dbReference type="Proteomes" id="UP000010472">
    <property type="component" value="Chromosome"/>
</dbReference>
<dbReference type="KEGG" id="cep:Cri9333_1243"/>
<dbReference type="EMBL" id="CP003620">
    <property type="protein sequence ID" value="AFZ12143.1"/>
    <property type="molecule type" value="Genomic_DNA"/>
</dbReference>
<evidence type="ECO:0000256" key="1">
    <source>
        <dbReference type="SAM" id="MobiDB-lite"/>
    </source>
</evidence>
<reference evidence="2 3" key="1">
    <citation type="submission" date="2012-06" db="EMBL/GenBank/DDBJ databases">
        <title>Finished chromosome of genome of Crinalium epipsammum PCC 9333.</title>
        <authorList>
            <consortium name="US DOE Joint Genome Institute"/>
            <person name="Gugger M."/>
            <person name="Coursin T."/>
            <person name="Rippka R."/>
            <person name="Tandeau De Marsac N."/>
            <person name="Huntemann M."/>
            <person name="Wei C.-L."/>
            <person name="Han J."/>
            <person name="Detter J.C."/>
            <person name="Han C."/>
            <person name="Tapia R."/>
            <person name="Davenport K."/>
            <person name="Daligault H."/>
            <person name="Erkkila T."/>
            <person name="Gu W."/>
            <person name="Munk A.C.C."/>
            <person name="Teshima H."/>
            <person name="Xu Y."/>
            <person name="Chain P."/>
            <person name="Chen A."/>
            <person name="Krypides N."/>
            <person name="Mavromatis K."/>
            <person name="Markowitz V."/>
            <person name="Szeto E."/>
            <person name="Ivanova N."/>
            <person name="Mikhailova N."/>
            <person name="Ovchinnikova G."/>
            <person name="Pagani I."/>
            <person name="Pati A."/>
            <person name="Goodwin L."/>
            <person name="Peters L."/>
            <person name="Pitluck S."/>
            <person name="Woyke T."/>
            <person name="Kerfeld C."/>
        </authorList>
    </citation>
    <scope>NUCLEOTIDE SEQUENCE [LARGE SCALE GENOMIC DNA]</scope>
    <source>
        <strain evidence="2 3">PCC 9333</strain>
    </source>
</reference>
<feature type="region of interest" description="Disordered" evidence="1">
    <location>
        <begin position="159"/>
        <end position="179"/>
    </location>
</feature>
<feature type="region of interest" description="Disordered" evidence="1">
    <location>
        <begin position="1"/>
        <end position="74"/>
    </location>
</feature>
<feature type="compositionally biased region" description="Polar residues" evidence="1">
    <location>
        <begin position="1"/>
        <end position="52"/>
    </location>
</feature>
<dbReference type="RefSeq" id="WP_015202265.1">
    <property type="nucleotide sequence ID" value="NC_019753.1"/>
</dbReference>
<feature type="region of interest" description="Disordered" evidence="1">
    <location>
        <begin position="251"/>
        <end position="314"/>
    </location>
</feature>
<dbReference type="HOGENOM" id="CLU_054940_0_0_3"/>
<name>K9VVL3_9CYAN</name>
<dbReference type="OrthoDB" id="423098at2"/>
<organism evidence="2 3">
    <name type="scientific">Crinalium epipsammum PCC 9333</name>
    <dbReference type="NCBI Taxonomy" id="1173022"/>
    <lineage>
        <taxon>Bacteria</taxon>
        <taxon>Bacillati</taxon>
        <taxon>Cyanobacteriota</taxon>
        <taxon>Cyanophyceae</taxon>
        <taxon>Gomontiellales</taxon>
        <taxon>Gomontiellaceae</taxon>
        <taxon>Crinalium</taxon>
    </lineage>
</organism>